<name>A0AAD8LZ87_9APIA</name>
<dbReference type="SMART" id="SM00579">
    <property type="entry name" value="FBD"/>
    <property type="match status" value="1"/>
</dbReference>
<dbReference type="EMBL" id="JAUIZM010000011">
    <property type="protein sequence ID" value="KAK1354736.1"/>
    <property type="molecule type" value="Genomic_DNA"/>
</dbReference>
<dbReference type="AlphaFoldDB" id="A0AAD8LZ87"/>
<dbReference type="Pfam" id="PF00646">
    <property type="entry name" value="F-box"/>
    <property type="match status" value="1"/>
</dbReference>
<evidence type="ECO:0000259" key="1">
    <source>
        <dbReference type="PROSITE" id="PS50181"/>
    </source>
</evidence>
<dbReference type="SUPFAM" id="SSF52047">
    <property type="entry name" value="RNI-like"/>
    <property type="match status" value="1"/>
</dbReference>
<evidence type="ECO:0000313" key="3">
    <source>
        <dbReference type="Proteomes" id="UP001237642"/>
    </source>
</evidence>
<gene>
    <name evidence="2" type="ORF">POM88_047992</name>
</gene>
<dbReference type="PANTHER" id="PTHR31639">
    <property type="entry name" value="F-BOX PROTEIN-LIKE"/>
    <property type="match status" value="1"/>
</dbReference>
<accession>A0AAD8LZ87</accession>
<dbReference type="SMART" id="SM00256">
    <property type="entry name" value="FBOX"/>
    <property type="match status" value="1"/>
</dbReference>
<dbReference type="PROSITE" id="PS50181">
    <property type="entry name" value="FBOX"/>
    <property type="match status" value="1"/>
</dbReference>
<evidence type="ECO:0000313" key="2">
    <source>
        <dbReference type="EMBL" id="KAK1354736.1"/>
    </source>
</evidence>
<dbReference type="InterPro" id="IPR036047">
    <property type="entry name" value="F-box-like_dom_sf"/>
</dbReference>
<comment type="caution">
    <text evidence="2">The sequence shown here is derived from an EMBL/GenBank/DDBJ whole genome shotgun (WGS) entry which is preliminary data.</text>
</comment>
<dbReference type="InterPro" id="IPR055357">
    <property type="entry name" value="LRR_At1g61320_AtMIF1"/>
</dbReference>
<keyword evidence="3" id="KW-1185">Reference proteome</keyword>
<dbReference type="Proteomes" id="UP001237642">
    <property type="component" value="Unassembled WGS sequence"/>
</dbReference>
<sequence>MADSVTNYLVETAMAKRRRNDLEADRVDRISNLPRNLIDLILERLPLHDAARTTILSKTWRNVWVMHPQLVFDKKFFFQLVTKKVEQTQLHEVSTIISNILLLHTGPVLKFHLSIPRDLPLPYTDLWIKIISSSGIRTLEILNEPHIAYKMPSYMFSCLELTHLSLSNCILNPPSRFKGFRNLTDVKLFRVVITADMLFGTQLQSLDLAQCTGIEHLGCQFRNNNNLLRLLITDSEEIDWQWFECTKKVLVLTLVSLKESPNYRKKVISLDKLLGNMPDLYAIFIDGFFLKFSEPSPSPLKKLVTMEYLHILFLTCVDIYDLIQIQYVMCLIRSSPKLQRIHILLKWDSTETLAARYGTKPLAARRVERYLELPNFANMTLYQLKTVLIEGIVGLRSELHFIKLLLASSPSLKKIKLRKSPIIKDPKEELKILGELTRFPRASTAAQIIWT</sequence>
<dbReference type="Pfam" id="PF23622">
    <property type="entry name" value="LRR_At1g61320_AtMIF1"/>
    <property type="match status" value="1"/>
</dbReference>
<dbReference type="Gene3D" id="3.80.10.10">
    <property type="entry name" value="Ribonuclease Inhibitor"/>
    <property type="match status" value="1"/>
</dbReference>
<dbReference type="PANTHER" id="PTHR31639:SF312">
    <property type="entry name" value="CYCLIN-LIKE F-BOX"/>
    <property type="match status" value="1"/>
</dbReference>
<feature type="domain" description="F-box" evidence="1">
    <location>
        <begin position="27"/>
        <end position="80"/>
    </location>
</feature>
<dbReference type="InterPro" id="IPR032675">
    <property type="entry name" value="LRR_dom_sf"/>
</dbReference>
<reference evidence="2" key="1">
    <citation type="submission" date="2023-02" db="EMBL/GenBank/DDBJ databases">
        <title>Genome of toxic invasive species Heracleum sosnowskyi carries increased number of genes despite the absence of recent whole-genome duplications.</title>
        <authorList>
            <person name="Schelkunov M."/>
            <person name="Shtratnikova V."/>
            <person name="Makarenko M."/>
            <person name="Klepikova A."/>
            <person name="Omelchenko D."/>
            <person name="Novikova G."/>
            <person name="Obukhova E."/>
            <person name="Bogdanov V."/>
            <person name="Penin A."/>
            <person name="Logacheva M."/>
        </authorList>
    </citation>
    <scope>NUCLEOTIDE SEQUENCE</scope>
    <source>
        <strain evidence="2">Hsosn_3</strain>
        <tissue evidence="2">Leaf</tissue>
    </source>
</reference>
<dbReference type="SUPFAM" id="SSF81383">
    <property type="entry name" value="F-box domain"/>
    <property type="match status" value="1"/>
</dbReference>
<dbReference type="InterPro" id="IPR001810">
    <property type="entry name" value="F-box_dom"/>
</dbReference>
<protein>
    <submittedName>
        <fullName evidence="2">F-box domain-containing protein</fullName>
    </submittedName>
</protein>
<proteinExistence type="predicted"/>
<reference evidence="2" key="2">
    <citation type="submission" date="2023-05" db="EMBL/GenBank/DDBJ databases">
        <authorList>
            <person name="Schelkunov M.I."/>
        </authorList>
    </citation>
    <scope>NUCLEOTIDE SEQUENCE</scope>
    <source>
        <strain evidence="2">Hsosn_3</strain>
        <tissue evidence="2">Leaf</tissue>
    </source>
</reference>
<organism evidence="2 3">
    <name type="scientific">Heracleum sosnowskyi</name>
    <dbReference type="NCBI Taxonomy" id="360622"/>
    <lineage>
        <taxon>Eukaryota</taxon>
        <taxon>Viridiplantae</taxon>
        <taxon>Streptophyta</taxon>
        <taxon>Embryophyta</taxon>
        <taxon>Tracheophyta</taxon>
        <taxon>Spermatophyta</taxon>
        <taxon>Magnoliopsida</taxon>
        <taxon>eudicotyledons</taxon>
        <taxon>Gunneridae</taxon>
        <taxon>Pentapetalae</taxon>
        <taxon>asterids</taxon>
        <taxon>campanulids</taxon>
        <taxon>Apiales</taxon>
        <taxon>Apiaceae</taxon>
        <taxon>Apioideae</taxon>
        <taxon>apioid superclade</taxon>
        <taxon>Tordylieae</taxon>
        <taxon>Tordyliinae</taxon>
        <taxon>Heracleum</taxon>
    </lineage>
</organism>
<dbReference type="InterPro" id="IPR006566">
    <property type="entry name" value="FBD"/>
</dbReference>